<keyword evidence="9" id="KW-0472">Membrane</keyword>
<evidence type="ECO:0000256" key="11">
    <source>
        <dbReference type="ARBA" id="ARBA00023180"/>
    </source>
</evidence>
<feature type="domain" description="EGF-like" evidence="15">
    <location>
        <begin position="527"/>
        <end position="563"/>
    </location>
</feature>
<dbReference type="CDD" id="cd00054">
    <property type="entry name" value="EGF_CA"/>
    <property type="match status" value="7"/>
</dbReference>
<feature type="domain" description="EGF-like" evidence="15">
    <location>
        <begin position="293"/>
        <end position="329"/>
    </location>
</feature>
<organism evidence="16 17">
    <name type="scientific">Actinia tenebrosa</name>
    <name type="common">Australian red waratah sea anemone</name>
    <dbReference type="NCBI Taxonomy" id="6105"/>
    <lineage>
        <taxon>Eukaryota</taxon>
        <taxon>Metazoa</taxon>
        <taxon>Cnidaria</taxon>
        <taxon>Anthozoa</taxon>
        <taxon>Hexacorallia</taxon>
        <taxon>Actiniaria</taxon>
        <taxon>Actiniidae</taxon>
        <taxon>Actinia</taxon>
    </lineage>
</organism>
<feature type="chain" id="PRO_5027863071" evidence="14">
    <location>
        <begin position="25"/>
        <end position="890"/>
    </location>
</feature>
<feature type="disulfide bond" evidence="12">
    <location>
        <begin position="515"/>
        <end position="524"/>
    </location>
</feature>
<feature type="disulfide bond" evidence="12">
    <location>
        <begin position="714"/>
        <end position="723"/>
    </location>
</feature>
<feature type="signal peptide" evidence="14">
    <location>
        <begin position="1"/>
        <end position="24"/>
    </location>
</feature>
<feature type="region of interest" description="Disordered" evidence="13">
    <location>
        <begin position="27"/>
        <end position="82"/>
    </location>
</feature>
<accession>A0A6P8IZY6</accession>
<proteinExistence type="inferred from homology"/>
<comment type="caution">
    <text evidence="12">Lacks conserved residue(s) required for the propagation of feature annotation.</text>
</comment>
<comment type="similarity">
    <text evidence="2">Belongs to the EGF domain peptide family.</text>
</comment>
<feature type="disulfide bond" evidence="12">
    <location>
        <begin position="205"/>
        <end position="214"/>
    </location>
</feature>
<reference evidence="17" key="1">
    <citation type="submission" date="2025-08" db="UniProtKB">
        <authorList>
            <consortium name="RefSeq"/>
        </authorList>
    </citation>
    <scope>IDENTIFICATION</scope>
    <source>
        <tissue evidence="17">Tentacle</tissue>
    </source>
</reference>
<feature type="disulfide bond" evidence="12">
    <location>
        <begin position="319"/>
        <end position="328"/>
    </location>
</feature>
<feature type="compositionally biased region" description="Basic and acidic residues" evidence="13">
    <location>
        <begin position="51"/>
        <end position="77"/>
    </location>
</feature>
<evidence type="ECO:0000256" key="10">
    <source>
        <dbReference type="ARBA" id="ARBA00023157"/>
    </source>
</evidence>
<feature type="domain" description="EGF-like" evidence="15">
    <location>
        <begin position="143"/>
        <end position="178"/>
    </location>
</feature>
<feature type="domain" description="EGF-like" evidence="15">
    <location>
        <begin position="179"/>
        <end position="215"/>
    </location>
</feature>
<dbReference type="InterPro" id="IPR051830">
    <property type="entry name" value="NOTCH_homolog"/>
</dbReference>
<evidence type="ECO:0000313" key="16">
    <source>
        <dbReference type="Proteomes" id="UP000515163"/>
    </source>
</evidence>
<evidence type="ECO:0000256" key="6">
    <source>
        <dbReference type="ARBA" id="ARBA00022737"/>
    </source>
</evidence>
<dbReference type="PROSITE" id="PS50026">
    <property type="entry name" value="EGF_3"/>
    <property type="match status" value="13"/>
</dbReference>
<keyword evidence="16" id="KW-1185">Reference proteome</keyword>
<feature type="domain" description="EGF-like" evidence="15">
    <location>
        <begin position="330"/>
        <end position="365"/>
    </location>
</feature>
<dbReference type="AlphaFoldDB" id="A0A6P8IZY6"/>
<dbReference type="FunFam" id="2.10.25.10:FF:000012">
    <property type="entry name" value="Delta-like protein"/>
    <property type="match status" value="1"/>
</dbReference>
<evidence type="ECO:0000256" key="2">
    <source>
        <dbReference type="ARBA" id="ARBA00006373"/>
    </source>
</evidence>
<dbReference type="PANTHER" id="PTHR24033:SF151">
    <property type="entry name" value="NOTCH 2"/>
    <property type="match status" value="1"/>
</dbReference>
<dbReference type="RefSeq" id="XP_031572747.1">
    <property type="nucleotide sequence ID" value="XM_031716887.1"/>
</dbReference>
<evidence type="ECO:0000313" key="17">
    <source>
        <dbReference type="RefSeq" id="XP_031572747.1"/>
    </source>
</evidence>
<dbReference type="GO" id="GO:0016020">
    <property type="term" value="C:membrane"/>
    <property type="evidence" value="ECO:0007669"/>
    <property type="project" value="UniProtKB-SubCell"/>
</dbReference>
<feature type="domain" description="EGF-like" evidence="15">
    <location>
        <begin position="216"/>
        <end position="254"/>
    </location>
</feature>
<keyword evidence="11" id="KW-0325">Glycoprotein</keyword>
<dbReference type="FunFam" id="2.10.25.10:FF:000066">
    <property type="entry name" value="FAT atypical cadherin 4"/>
    <property type="match status" value="1"/>
</dbReference>
<dbReference type="InterPro" id="IPR001881">
    <property type="entry name" value="EGF-like_Ca-bd_dom"/>
</dbReference>
<dbReference type="InterPro" id="IPR000742">
    <property type="entry name" value="EGF"/>
</dbReference>
<dbReference type="SMART" id="SM00181">
    <property type="entry name" value="EGF"/>
    <property type="match status" value="16"/>
</dbReference>
<dbReference type="GeneID" id="116306791"/>
<dbReference type="Pfam" id="PF00008">
    <property type="entry name" value="EGF"/>
    <property type="match status" value="9"/>
</dbReference>
<protein>
    <submittedName>
        <fullName evidence="17">Fibropellin-1-like isoform X2</fullName>
    </submittedName>
</protein>
<dbReference type="GO" id="GO:0071944">
    <property type="term" value="C:cell periphery"/>
    <property type="evidence" value="ECO:0007669"/>
    <property type="project" value="UniProtKB-ARBA"/>
</dbReference>
<dbReference type="PROSITE" id="PS00022">
    <property type="entry name" value="EGF_1"/>
    <property type="match status" value="13"/>
</dbReference>
<evidence type="ECO:0000256" key="4">
    <source>
        <dbReference type="ARBA" id="ARBA00022692"/>
    </source>
</evidence>
<keyword evidence="8" id="KW-1133">Transmembrane helix</keyword>
<feature type="disulfide bond" evidence="12">
    <location>
        <begin position="553"/>
        <end position="562"/>
    </location>
</feature>
<dbReference type="SMART" id="SM00179">
    <property type="entry name" value="EGF_CA"/>
    <property type="match status" value="10"/>
</dbReference>
<keyword evidence="7" id="KW-0106">Calcium</keyword>
<gene>
    <name evidence="17" type="primary">LOC116306791</name>
</gene>
<dbReference type="PROSITE" id="PS01186">
    <property type="entry name" value="EGF_2"/>
    <property type="match status" value="5"/>
</dbReference>
<dbReference type="FunFam" id="2.10.25.10:FF:000173">
    <property type="entry name" value="Neurogenic locus notch protein 2"/>
    <property type="match status" value="1"/>
</dbReference>
<evidence type="ECO:0000256" key="7">
    <source>
        <dbReference type="ARBA" id="ARBA00022837"/>
    </source>
</evidence>
<feature type="disulfide bond" evidence="12">
    <location>
        <begin position="282"/>
        <end position="291"/>
    </location>
</feature>
<keyword evidence="4" id="KW-0812">Transmembrane</keyword>
<feature type="domain" description="EGF-like" evidence="15">
    <location>
        <begin position="646"/>
        <end position="681"/>
    </location>
</feature>
<feature type="disulfide bond" evidence="12">
    <location>
        <begin position="635"/>
        <end position="644"/>
    </location>
</feature>
<comment type="subcellular location">
    <subcellularLocation>
        <location evidence="1">Membrane</location>
        <topology evidence="1">Single-pass membrane protein</topology>
    </subcellularLocation>
</comment>
<feature type="disulfide bond" evidence="12">
    <location>
        <begin position="168"/>
        <end position="177"/>
    </location>
</feature>
<feature type="domain" description="EGF-like" evidence="15">
    <location>
        <begin position="688"/>
        <end position="724"/>
    </location>
</feature>
<evidence type="ECO:0000259" key="15">
    <source>
        <dbReference type="PROSITE" id="PS50026"/>
    </source>
</evidence>
<feature type="domain" description="EGF-like" evidence="15">
    <location>
        <begin position="255"/>
        <end position="292"/>
    </location>
</feature>
<evidence type="ECO:0000256" key="14">
    <source>
        <dbReference type="SAM" id="SignalP"/>
    </source>
</evidence>
<evidence type="ECO:0000256" key="8">
    <source>
        <dbReference type="ARBA" id="ARBA00022989"/>
    </source>
</evidence>
<dbReference type="SUPFAM" id="SSF57196">
    <property type="entry name" value="EGF/Laminin"/>
    <property type="match status" value="13"/>
</dbReference>
<evidence type="ECO:0000256" key="9">
    <source>
        <dbReference type="ARBA" id="ARBA00023136"/>
    </source>
</evidence>
<evidence type="ECO:0000256" key="5">
    <source>
        <dbReference type="ARBA" id="ARBA00022729"/>
    </source>
</evidence>
<evidence type="ECO:0000256" key="12">
    <source>
        <dbReference type="PROSITE-ProRule" id="PRU00076"/>
    </source>
</evidence>
<feature type="disulfide bond" evidence="12">
    <location>
        <begin position="225"/>
        <end position="242"/>
    </location>
</feature>
<dbReference type="FunFam" id="2.10.25.10:FF:000247">
    <property type="entry name" value="Delta/notch like EGF repeat containing"/>
    <property type="match status" value="1"/>
</dbReference>
<dbReference type="PANTHER" id="PTHR24033">
    <property type="entry name" value="EGF-LIKE DOMAIN-CONTAINING PROTEIN"/>
    <property type="match status" value="1"/>
</dbReference>
<feature type="disulfide bond" evidence="12">
    <location>
        <begin position="671"/>
        <end position="680"/>
    </location>
</feature>
<dbReference type="FunFam" id="2.10.25.10:FF:000095">
    <property type="entry name" value="Notch, isoform B"/>
    <property type="match status" value="1"/>
</dbReference>
<keyword evidence="6" id="KW-0677">Repeat</keyword>
<evidence type="ECO:0000256" key="13">
    <source>
        <dbReference type="SAM" id="MobiDB-lite"/>
    </source>
</evidence>
<evidence type="ECO:0000256" key="1">
    <source>
        <dbReference type="ARBA" id="ARBA00004167"/>
    </source>
</evidence>
<keyword evidence="3 12" id="KW-0245">EGF-like domain</keyword>
<feature type="domain" description="EGF-like" evidence="15">
    <location>
        <begin position="450"/>
        <end position="487"/>
    </location>
</feature>
<dbReference type="GO" id="GO:0005509">
    <property type="term" value="F:calcium ion binding"/>
    <property type="evidence" value="ECO:0007669"/>
    <property type="project" value="InterPro"/>
</dbReference>
<dbReference type="GO" id="GO:0120025">
    <property type="term" value="C:plasma membrane bounded cell projection"/>
    <property type="evidence" value="ECO:0007669"/>
    <property type="project" value="UniProtKB-ARBA"/>
</dbReference>
<dbReference type="Gene3D" id="2.10.25.10">
    <property type="entry name" value="Laminin"/>
    <property type="match status" value="13"/>
</dbReference>
<feature type="disulfide bond" evidence="12">
    <location>
        <begin position="355"/>
        <end position="364"/>
    </location>
</feature>
<dbReference type="GO" id="GO:0007399">
    <property type="term" value="P:nervous system development"/>
    <property type="evidence" value="ECO:0007669"/>
    <property type="project" value="UniProtKB-ARBA"/>
</dbReference>
<name>A0A6P8IZY6_ACTTE</name>
<sequence>MFKRIYWSFIVLVVCFSLFKNVISHEHKSKTSTNPDHAGDNDHKEVKKSKQANEKHEDKSKKFAVEKTESTKGERRQFFGPEHSVNFPGPPPLSHVIEKPFFHHQVHYVPKPFPVLSVQFVPKPVPVPVGVPPSYHVSHYHMRHPYHLNPCQGGGIWVRLPHDYFCICPKQLRGKNCEAHNYCSSEPCMNGATCVETLDSFRCVCPKGFLGTICENSNPCYPSPCKNGGTCTKTDSETGFLCDCKEGFTGEHCEGFNRCNPNPCKNGGSCQQIAGDKYMCVCPPNFKGTLCTEPAQCYVNPCLNAGTCHESETGYKCSCRVGYTGRNCESHVCHPNPCHHGGHCRVDSGHYKCVCPPLYRGHICEVPHPCYNHPCENDGVCVDSYSGYSAYPDNWDSGYLHYLCLCKAGFMGANCEQDICKHCDVNAKCLNDTCICIDGYFGDGFHCRKIPHPCHPNPCKNNGVCKELEGGEYDCTCQPGTTGKHCEEKNPCLPNPCQNNGKCVAAEDGTTRCICEGGHTGTNCELMIDPCQSNPCHNGGTCINDNGKAVCKCKGKYNGKTCKECTCPKGNKNAQPPEVSQKCDLEGECYCPYEGYVKTNTGCIPGRSSNPCDSNPCKNGGVCKSMSEGTFSCECTNDWKGVTCEEPVCTDDYCQNNGICEARNHKPYCICQNGYYGPRCEQMNETKPIDHCHPNPCLNGGTCTSVLNSYDCRCDVQYTGAHCEVDKCSKCDVHAVCIHGRCKCRIGYIGTGYECVKVRHSHCPVTCPTYSTCTQGSCQCIPGHVMTAGQCTPPQPQCPTPCPAYSTCTQGACHCNPGYTMTGDHCTLHDEQLQPPPRPLNRETVHASYNAYPSFYNKLIQPNPLSYTYYKRDHIDDVHDDVHTDTKDNH</sequence>
<feature type="domain" description="EGF-like" evidence="15">
    <location>
        <begin position="366"/>
        <end position="416"/>
    </location>
</feature>
<dbReference type="Proteomes" id="UP000515163">
    <property type="component" value="Unplaced"/>
</dbReference>
<evidence type="ECO:0000256" key="3">
    <source>
        <dbReference type="ARBA" id="ARBA00022536"/>
    </source>
</evidence>
<feature type="disulfide bond" evidence="12">
    <location>
        <begin position="244"/>
        <end position="253"/>
    </location>
</feature>
<feature type="domain" description="EGF-like" evidence="15">
    <location>
        <begin position="608"/>
        <end position="645"/>
    </location>
</feature>
<feature type="disulfide bond" evidence="12">
    <location>
        <begin position="477"/>
        <end position="486"/>
    </location>
</feature>
<dbReference type="OrthoDB" id="283575at2759"/>
<keyword evidence="10 12" id="KW-1015">Disulfide bond</keyword>
<keyword evidence="5 14" id="KW-0732">Signal</keyword>
<feature type="disulfide bond" evidence="12">
    <location>
        <begin position="406"/>
        <end position="415"/>
    </location>
</feature>
<feature type="domain" description="EGF-like" evidence="15">
    <location>
        <begin position="488"/>
        <end position="525"/>
    </location>
</feature>